<dbReference type="Proteomes" id="UP000749471">
    <property type="component" value="Unassembled WGS sequence"/>
</dbReference>
<dbReference type="Pfam" id="PF10055">
    <property type="entry name" value="DUF2292"/>
    <property type="match status" value="1"/>
</dbReference>
<reference evidence="1 2" key="1">
    <citation type="submission" date="2021-06" db="EMBL/GenBank/DDBJ databases">
        <authorList>
            <person name="Sun Q."/>
            <person name="Li D."/>
        </authorList>
    </citation>
    <scope>NUCLEOTIDE SEQUENCE [LARGE SCALE GENOMIC DNA]</scope>
    <source>
        <strain evidence="1 2">MSJ-40</strain>
    </source>
</reference>
<organism evidence="1 2">
    <name type="scientific">Tissierella simiarum</name>
    <dbReference type="NCBI Taxonomy" id="2841534"/>
    <lineage>
        <taxon>Bacteria</taxon>
        <taxon>Bacillati</taxon>
        <taxon>Bacillota</taxon>
        <taxon>Tissierellia</taxon>
        <taxon>Tissierellales</taxon>
        <taxon>Tissierellaceae</taxon>
        <taxon>Tissierella</taxon>
    </lineage>
</organism>
<protein>
    <submittedName>
        <fullName evidence="1">DUF2292 domain-containing protein</fullName>
    </submittedName>
</protein>
<dbReference type="EMBL" id="JAHLPM010000005">
    <property type="protein sequence ID" value="MBU5437887.1"/>
    <property type="molecule type" value="Genomic_DNA"/>
</dbReference>
<dbReference type="InterPro" id="IPR018743">
    <property type="entry name" value="DUF2292"/>
</dbReference>
<accession>A0ABS6E4P9</accession>
<gene>
    <name evidence="1" type="ORF">KQI42_07695</name>
</gene>
<keyword evidence="2" id="KW-1185">Reference proteome</keyword>
<evidence type="ECO:0000313" key="2">
    <source>
        <dbReference type="Proteomes" id="UP000749471"/>
    </source>
</evidence>
<evidence type="ECO:0000313" key="1">
    <source>
        <dbReference type="EMBL" id="MBU5437887.1"/>
    </source>
</evidence>
<sequence>MKLNEQEENLIDLIRETEFGEIKIIIQNSIPIRVEEVKKSIKL</sequence>
<name>A0ABS6E4P9_9FIRM</name>
<comment type="caution">
    <text evidence="1">The sequence shown here is derived from an EMBL/GenBank/DDBJ whole genome shotgun (WGS) entry which is preliminary data.</text>
</comment>
<proteinExistence type="predicted"/>